<evidence type="ECO:0000313" key="5">
    <source>
        <dbReference type="Proteomes" id="UP001483337"/>
    </source>
</evidence>
<keyword evidence="1" id="KW-0472">Membrane</keyword>
<dbReference type="Pfam" id="PF04116">
    <property type="entry name" value="FA_hydroxylase"/>
    <property type="match status" value="1"/>
</dbReference>
<accession>A0ABZ2UXS6</accession>
<evidence type="ECO:0000256" key="1">
    <source>
        <dbReference type="SAM" id="Phobius"/>
    </source>
</evidence>
<dbReference type="EMBL" id="CP150886">
    <property type="protein sequence ID" value="WZB90242.1"/>
    <property type="molecule type" value="Genomic_DNA"/>
</dbReference>
<evidence type="ECO:0000313" key="4">
    <source>
        <dbReference type="EMBL" id="WZB90242.1"/>
    </source>
</evidence>
<feature type="domain" description="NAD(P)-binding" evidence="3">
    <location>
        <begin position="188"/>
        <end position="257"/>
    </location>
</feature>
<name>A0ABZ2UXS6_9CYAN</name>
<protein>
    <submittedName>
        <fullName evidence="4">Bifunctional sterol desaturase/short chain dehydrogenase</fullName>
    </submittedName>
</protein>
<dbReference type="InterPro" id="IPR016040">
    <property type="entry name" value="NAD(P)-bd_dom"/>
</dbReference>
<keyword evidence="5" id="KW-1185">Reference proteome</keyword>
<feature type="transmembrane region" description="Helical" evidence="1">
    <location>
        <begin position="12"/>
        <end position="31"/>
    </location>
</feature>
<feature type="transmembrane region" description="Helical" evidence="1">
    <location>
        <begin position="102"/>
        <end position="121"/>
    </location>
</feature>
<evidence type="ECO:0000259" key="3">
    <source>
        <dbReference type="Pfam" id="PF13460"/>
    </source>
</evidence>
<reference evidence="4 5" key="1">
    <citation type="submission" date="2024-04" db="EMBL/GenBank/DDBJ databases">
        <title>Okeanomitos corallinicola gen. &amp; sp. nov. (Nostocales, Cyanobacteria), a new toxic marine heterocyst-forming cyanobacterium from a coral reef.</title>
        <authorList>
            <person name="Li H."/>
            <person name="Li R."/>
            <person name="Kang J."/>
            <person name="Hii K.S."/>
            <person name="Mohamed H.F."/>
            <person name="Xu X."/>
            <person name="Luo Z."/>
        </authorList>
    </citation>
    <scope>NUCLEOTIDE SEQUENCE [LARGE SCALE GENOMIC DNA]</scope>
    <source>
        <strain evidence="4 5">TIOX110</strain>
    </source>
</reference>
<gene>
    <name evidence="4" type="ORF">WJM97_09385</name>
</gene>
<proteinExistence type="predicted"/>
<dbReference type="Pfam" id="PF13460">
    <property type="entry name" value="NAD_binding_10"/>
    <property type="match status" value="1"/>
</dbReference>
<dbReference type="Proteomes" id="UP001483337">
    <property type="component" value="Chromosome"/>
</dbReference>
<dbReference type="Gene3D" id="3.40.50.720">
    <property type="entry name" value="NAD(P)-binding Rossmann-like Domain"/>
    <property type="match status" value="1"/>
</dbReference>
<feature type="transmembrane region" description="Helical" evidence="1">
    <location>
        <begin position="76"/>
        <end position="96"/>
    </location>
</feature>
<keyword evidence="1" id="KW-1133">Transmembrane helix</keyword>
<dbReference type="RefSeq" id="WP_353933136.1">
    <property type="nucleotide sequence ID" value="NZ_CP150886.1"/>
</dbReference>
<dbReference type="SUPFAM" id="SSF51735">
    <property type="entry name" value="NAD(P)-binding Rossmann-fold domains"/>
    <property type="match status" value="1"/>
</dbReference>
<dbReference type="NCBIfam" id="NF005653">
    <property type="entry name" value="PRK07424.1"/>
    <property type="match status" value="1"/>
</dbReference>
<feature type="domain" description="Fatty acid hydroxylase" evidence="2">
    <location>
        <begin position="28"/>
        <end position="175"/>
    </location>
</feature>
<keyword evidence="1" id="KW-0812">Transmembrane</keyword>
<dbReference type="InterPro" id="IPR036291">
    <property type="entry name" value="NAD(P)-bd_dom_sf"/>
</dbReference>
<dbReference type="NCBIfam" id="NF009035">
    <property type="entry name" value="PRK12367.1"/>
    <property type="match status" value="1"/>
</dbReference>
<sequence>MILAQSFTIDGILVNNCLQFTVWSILSLLLAEIIRDSYHALCHQVTWLAKWHNKHHAAYRRDLSLVSQQAYIDSQLYHDIVESIILLVLLIIVALVGKQWGLWLGVAYSGTFLYGASLRYFQGTIDTDYNHLPGPLEAIPSVWLVNRTYHWRHHFDDVNAYYSGVFPLVDKILGTGLSLKGKTIALTGASGALGKALTSELINKYNAKVIALTTNPDKIDEQTGLKVINWQLGNEEQLKENLQKVDILIINHGINVYGDRTSTAIQNSYEVNTFSALRLIDIFSATVTGPQAKATKEIWVNTSEAEVSPALSPLYELSKRTLGDIVTLKRLDGNCVIRKLILGPFKSQLNPYGVMSAKQVAKGILFLAQRDFRNIIVTVNPLTYLLFPIKEFSTWLYYRFFSQGVNSNLNADKRR</sequence>
<dbReference type="InterPro" id="IPR006694">
    <property type="entry name" value="Fatty_acid_hydroxylase"/>
</dbReference>
<evidence type="ECO:0000259" key="2">
    <source>
        <dbReference type="Pfam" id="PF04116"/>
    </source>
</evidence>
<organism evidence="4 5">
    <name type="scientific">Okeanomitos corallinicola TIOX110</name>
    <dbReference type="NCBI Taxonomy" id="3133117"/>
    <lineage>
        <taxon>Bacteria</taxon>
        <taxon>Bacillati</taxon>
        <taxon>Cyanobacteriota</taxon>
        <taxon>Cyanophyceae</taxon>
        <taxon>Nostocales</taxon>
        <taxon>Aphanizomenonaceae</taxon>
        <taxon>Okeanomitos</taxon>
    </lineage>
</organism>